<sequence>MARVGALTLDSNVEVDCREGEVYCGKCCRRAVIPLLRSDIEKLSKRFGDVNSYIEWDSGVPVLKRAEGGACIFLDAGSGRCTVYDVRPLACKLYPLVHTPGLWVHADPACPKSGTVSLETIVKYASLVEEFPRIVARNWLGKRLTSPMPSSHREAFCKVQKQKFNMQ</sequence>
<protein>
    <submittedName>
        <fullName evidence="1">YkgJ family cysteine cluster protein</fullName>
    </submittedName>
</protein>
<dbReference type="PANTHER" id="PTHR35866:SF1">
    <property type="entry name" value="YKGJ FAMILY CYSTEINE CLUSTER PROTEIN"/>
    <property type="match status" value="1"/>
</dbReference>
<reference evidence="1" key="1">
    <citation type="journal article" date="2020" name="mSystems">
        <title>Genome- and Community-Level Interaction Insights into Carbon Utilization and Element Cycling Functions of Hydrothermarchaeota in Hydrothermal Sediment.</title>
        <authorList>
            <person name="Zhou Z."/>
            <person name="Liu Y."/>
            <person name="Xu W."/>
            <person name="Pan J."/>
            <person name="Luo Z.H."/>
            <person name="Li M."/>
        </authorList>
    </citation>
    <scope>NUCLEOTIDE SEQUENCE [LARGE SCALE GENOMIC DNA]</scope>
    <source>
        <strain evidence="1">SpSt-8</strain>
    </source>
</reference>
<accession>A0A7C3WKX1</accession>
<dbReference type="AlphaFoldDB" id="A0A7C3WKX1"/>
<dbReference type="PANTHER" id="PTHR35866">
    <property type="entry name" value="PUTATIVE-RELATED"/>
    <property type="match status" value="1"/>
</dbReference>
<organism evidence="1">
    <name type="scientific">Thermofilum pendens</name>
    <dbReference type="NCBI Taxonomy" id="2269"/>
    <lineage>
        <taxon>Archaea</taxon>
        <taxon>Thermoproteota</taxon>
        <taxon>Thermoprotei</taxon>
        <taxon>Thermofilales</taxon>
        <taxon>Thermofilaceae</taxon>
        <taxon>Thermofilum</taxon>
    </lineage>
</organism>
<dbReference type="EMBL" id="DTIB01000139">
    <property type="protein sequence ID" value="HGB25919.1"/>
    <property type="molecule type" value="Genomic_DNA"/>
</dbReference>
<name>A0A7C3WKX1_THEPE</name>
<dbReference type="InterPro" id="IPR005358">
    <property type="entry name" value="Puta_zinc/iron-chelating_dom"/>
</dbReference>
<dbReference type="Pfam" id="PF03692">
    <property type="entry name" value="CxxCxxCC"/>
    <property type="match status" value="1"/>
</dbReference>
<evidence type="ECO:0000313" key="1">
    <source>
        <dbReference type="EMBL" id="HGB25919.1"/>
    </source>
</evidence>
<gene>
    <name evidence="1" type="ORF">ENV88_07900</name>
</gene>
<proteinExistence type="predicted"/>
<comment type="caution">
    <text evidence="1">The sequence shown here is derived from an EMBL/GenBank/DDBJ whole genome shotgun (WGS) entry which is preliminary data.</text>
</comment>